<dbReference type="Proteomes" id="UP000054399">
    <property type="component" value="Unassembled WGS sequence"/>
</dbReference>
<feature type="compositionally biased region" description="Low complexity" evidence="1">
    <location>
        <begin position="93"/>
        <end position="106"/>
    </location>
</feature>
<feature type="compositionally biased region" description="Low complexity" evidence="1">
    <location>
        <begin position="244"/>
        <end position="255"/>
    </location>
</feature>
<organism evidence="2 3">
    <name type="scientific">Cryptococcus tetragattii IND107</name>
    <dbReference type="NCBI Taxonomy" id="1296105"/>
    <lineage>
        <taxon>Eukaryota</taxon>
        <taxon>Fungi</taxon>
        <taxon>Dikarya</taxon>
        <taxon>Basidiomycota</taxon>
        <taxon>Agaricomycotina</taxon>
        <taxon>Tremellomycetes</taxon>
        <taxon>Tremellales</taxon>
        <taxon>Cryptococcaceae</taxon>
        <taxon>Cryptococcus</taxon>
        <taxon>Cryptococcus gattii species complex</taxon>
    </lineage>
</organism>
<feature type="region of interest" description="Disordered" evidence="1">
    <location>
        <begin position="93"/>
        <end position="116"/>
    </location>
</feature>
<proteinExistence type="predicted"/>
<accession>A0ABR3BRJ5</accession>
<dbReference type="RefSeq" id="XP_066613239.1">
    <property type="nucleotide sequence ID" value="XM_066758791.1"/>
</dbReference>
<evidence type="ECO:0000313" key="3">
    <source>
        <dbReference type="Proteomes" id="UP000054399"/>
    </source>
</evidence>
<protein>
    <submittedName>
        <fullName evidence="2">Uncharacterized protein</fullName>
    </submittedName>
</protein>
<evidence type="ECO:0000313" key="2">
    <source>
        <dbReference type="EMBL" id="KAL0247278.1"/>
    </source>
</evidence>
<comment type="caution">
    <text evidence="2">The sequence shown here is derived from an EMBL/GenBank/DDBJ whole genome shotgun (WGS) entry which is preliminary data.</text>
</comment>
<feature type="region of interest" description="Disordered" evidence="1">
    <location>
        <begin position="40"/>
        <end position="62"/>
    </location>
</feature>
<feature type="region of interest" description="Disordered" evidence="1">
    <location>
        <begin position="557"/>
        <end position="577"/>
    </location>
</feature>
<gene>
    <name evidence="2" type="ORF">I308_104314</name>
</gene>
<reference evidence="2" key="1">
    <citation type="submission" date="2015-01" db="EMBL/GenBank/DDBJ databases">
        <authorList>
            <consortium name="The Broad Institute Genomics Platform"/>
            <person name="Cuomo C."/>
            <person name="Litvintseva A."/>
            <person name="Chen Y."/>
            <person name="Heitman J."/>
            <person name="Sun S."/>
            <person name="Springer D."/>
            <person name="Dromer F."/>
            <person name="Young S."/>
            <person name="Zeng Q."/>
            <person name="Gargeya S."/>
            <person name="Abouelleil A."/>
            <person name="Alvarado L."/>
            <person name="Chapman S.B."/>
            <person name="Gainer-Dewar J."/>
            <person name="Goldberg J."/>
            <person name="Griggs A."/>
            <person name="Gujja S."/>
            <person name="Hansen M."/>
            <person name="Howarth C."/>
            <person name="Imamovic A."/>
            <person name="Larimer J."/>
            <person name="Murphy C."/>
            <person name="Naylor J."/>
            <person name="Pearson M."/>
            <person name="Priest M."/>
            <person name="Roberts A."/>
            <person name="Saif S."/>
            <person name="Shea T."/>
            <person name="Sykes S."/>
            <person name="Wortman J."/>
            <person name="Nusbaum C."/>
            <person name="Birren B."/>
        </authorList>
    </citation>
    <scope>NUCLEOTIDE SEQUENCE</scope>
    <source>
        <strain evidence="2">IND107</strain>
    </source>
</reference>
<keyword evidence="3" id="KW-1185">Reference proteome</keyword>
<dbReference type="EMBL" id="ATAM02000007">
    <property type="protein sequence ID" value="KAL0247278.1"/>
    <property type="molecule type" value="Genomic_DNA"/>
</dbReference>
<feature type="region of interest" description="Disordered" evidence="1">
    <location>
        <begin position="276"/>
        <end position="342"/>
    </location>
</feature>
<reference evidence="2" key="2">
    <citation type="submission" date="2024-01" db="EMBL/GenBank/DDBJ databases">
        <title>Comparative genomics of Cryptococcus and Kwoniella reveals pathogenesis evolution and contrasting modes of karyotype evolution via chromosome fusion or intercentromeric recombination.</title>
        <authorList>
            <person name="Coelho M.A."/>
            <person name="David-Palma M."/>
            <person name="Shea T."/>
            <person name="Bowers K."/>
            <person name="Mcginley-Smith S."/>
            <person name="Mohammad A.W."/>
            <person name="Gnirke A."/>
            <person name="Yurkov A.M."/>
            <person name="Nowrousian M."/>
            <person name="Sun S."/>
            <person name="Cuomo C.A."/>
            <person name="Heitman J."/>
        </authorList>
    </citation>
    <scope>NUCLEOTIDE SEQUENCE</scope>
    <source>
        <strain evidence="2">IND107</strain>
    </source>
</reference>
<feature type="compositionally biased region" description="Low complexity" evidence="1">
    <location>
        <begin position="319"/>
        <end position="337"/>
    </location>
</feature>
<name>A0ABR3BRJ5_9TREE</name>
<sequence>MSVFTPPALLYHPPHRGPYYAHIALQISIHHARVDDKRQAPTTFTYGGGSTIQRETSRQRTKISRVGFQGIYTKRSGTLSSASSSKMASRVISGTVSSNSHSQFSHPSPPLNSPSFLADDQQVLITDRPMRKSTSSSPPVAGESFWRWSHKASVTSSDFSPPPSTIDTYAPTELHFAASHFSKDGERRPMEAKSTHYSESSAGSIIPDVNDLAISPTIFKRGQAPQPVVQNQVADGGLTSIPEASSSANSQGQQGIAHSQSCPTPLLDILEKNHKRSSAGTFGPKNGKYPSIYSITSSNTPPERHIASNIFDTPPAANQSTHRPSSYSSTSTSPQQSAIPKTVDDTAAVAMRRGMGMTSLCDRAGHRNPESECQIEDYLRTQSEGNRRRIAPASSTVSALDFVFEPAKNLYDDLEDKMKMKKKNFRKSKVDQMLGEGAEHVRMTMEMNRTTLQKALAGTVKQTNGPVPPPRNHKHFPSAPTNSLHTFSPTKSTNSVRQEFTYAEALISPATTNFPASHSHKLPLGRSASIDSLPSLHPSLAESVNLERRPLLKHSLPPLLTRHHPSRSTISISHPSLPPSFPATNPALSMSSSLTPSQRTILIRRTRKLEALLGEPLPESQISQHVIDPLNSVKQFDTHVKEGWPDSPPAGWRRRVPEWEREDCLVRRVKVENDEEGGGEVKGNRSLAQKALEALNLAGKRPEGEHLKVYVSRQMSVTETVTQGNVGMKTSVNRAELRTDTVSPTSANSTGADSQWPAGNEGDEGKKIRRQQLTKLHRLLGVPVPAEFINPASHQKTDPHAWHTPDKRRVSVPISPEITLSRAGSPSEQSFMTFDEPSSGNRWSRLKSLHKRMGTGGGMAVYRGDP</sequence>
<feature type="region of interest" description="Disordered" evidence="1">
    <location>
        <begin position="821"/>
        <end position="843"/>
    </location>
</feature>
<dbReference type="GeneID" id="91991170"/>
<evidence type="ECO:0000256" key="1">
    <source>
        <dbReference type="SAM" id="MobiDB-lite"/>
    </source>
</evidence>
<feature type="region of interest" description="Disordered" evidence="1">
    <location>
        <begin position="238"/>
        <end position="261"/>
    </location>
</feature>
<feature type="region of interest" description="Disordered" evidence="1">
    <location>
        <begin position="738"/>
        <end position="765"/>
    </location>
</feature>
<feature type="compositionally biased region" description="Polar residues" evidence="1">
    <location>
        <begin position="822"/>
        <end position="842"/>
    </location>
</feature>
<feature type="compositionally biased region" description="Polar residues" evidence="1">
    <location>
        <begin position="740"/>
        <end position="753"/>
    </location>
</feature>